<gene>
    <name evidence="2" type="primary">WBGene00107801</name>
</gene>
<protein>
    <submittedName>
        <fullName evidence="2">Uncharacterized protein</fullName>
    </submittedName>
</protein>
<dbReference type="PANTHER" id="PTHR34402:SF1">
    <property type="entry name" value="PROTEIN CBG02762"/>
    <property type="match status" value="1"/>
</dbReference>
<sequence length="673" mass="76519">MSAHRESKTTSRFVNRNMASDDEEYCDVELDDYEWPDDYFDEEIKQVEEKVYRPKTPPGLIVHVTFGNMITVKSFRDDWQEMFTKLHRSFDTLHLKELRLNKPYSDCLRARVRLTICGPQLDRLLDVTSPPGRTMRGLWLLCVPRASSSKACYRLPRLRRVIRPSIVHAILSRPFYGQARNVIAKAKREVVVIDVKANAITDAQIQPTLNIINDDNVFIAMGHVPEYRGAVSGELVRRGHSLIKFEITSITVEALAKAIETISSLSAPQICKLRVPYAVGRSYVEAVDFEIRVAVSSFHTLSRLSDRSTLAMDAEVKLEPVDIKEEDLDDYEHAEPLEDMFCPTTGDARPRAFFDEMQGDNTSHDIYNDNGTSSGVIEEELEIKKEDEFDDRTNVKQEEEQDDELKKNSRTRDMYFCLAHFKKADDVDDDTIEAVNNDDEVKIQKEVFDPTLVKEELLDDEIKEEPVDEDQVQFDDLSQPSSSRSNVNWIGIVPARKMQMRGSVKNLYAEHMRLLRTESVKFNAQKDAVSRILDRIEQHPWPVNTPGYSARFYEAHRTIPKDASSLPRATRKRTLANSDDSSMKTARNSDDAANLLDDSFVDDLFKTAQFPFPCSSFSGASLSSRGGPPKDSSKMPRKKPVSLATAPFEVDSFKAMKLEDSAAVVCACHLRGY</sequence>
<evidence type="ECO:0000313" key="2">
    <source>
        <dbReference type="EnsemblMetazoa" id="PPA18247.1"/>
    </source>
</evidence>
<dbReference type="Proteomes" id="UP000005239">
    <property type="component" value="Unassembled WGS sequence"/>
</dbReference>
<accession>A0A8R1YEF1</accession>
<evidence type="ECO:0000313" key="3">
    <source>
        <dbReference type="Proteomes" id="UP000005239"/>
    </source>
</evidence>
<feature type="region of interest" description="Disordered" evidence="1">
    <location>
        <begin position="387"/>
        <end position="407"/>
    </location>
</feature>
<evidence type="ECO:0000256" key="1">
    <source>
        <dbReference type="SAM" id="MobiDB-lite"/>
    </source>
</evidence>
<dbReference type="OrthoDB" id="7901105at2759"/>
<keyword evidence="3" id="KW-1185">Reference proteome</keyword>
<feature type="region of interest" description="Disordered" evidence="1">
    <location>
        <begin position="563"/>
        <end position="586"/>
    </location>
</feature>
<reference evidence="2" key="2">
    <citation type="submission" date="2022-06" db="UniProtKB">
        <authorList>
            <consortium name="EnsemblMetazoa"/>
        </authorList>
    </citation>
    <scope>IDENTIFICATION</scope>
    <source>
        <strain evidence="2">PS312</strain>
    </source>
</reference>
<organism evidence="2 3">
    <name type="scientific">Pristionchus pacificus</name>
    <name type="common">Parasitic nematode worm</name>
    <dbReference type="NCBI Taxonomy" id="54126"/>
    <lineage>
        <taxon>Eukaryota</taxon>
        <taxon>Metazoa</taxon>
        <taxon>Ecdysozoa</taxon>
        <taxon>Nematoda</taxon>
        <taxon>Chromadorea</taxon>
        <taxon>Rhabditida</taxon>
        <taxon>Rhabditina</taxon>
        <taxon>Diplogasteromorpha</taxon>
        <taxon>Diplogasteroidea</taxon>
        <taxon>Neodiplogasteridae</taxon>
        <taxon>Pristionchus</taxon>
    </lineage>
</organism>
<name>A0A2A6C931_PRIPA</name>
<feature type="region of interest" description="Disordered" evidence="1">
    <location>
        <begin position="620"/>
        <end position="641"/>
    </location>
</feature>
<dbReference type="PANTHER" id="PTHR34402">
    <property type="entry name" value="PROTEIN CBG02762"/>
    <property type="match status" value="1"/>
</dbReference>
<feature type="compositionally biased region" description="Polar residues" evidence="1">
    <location>
        <begin position="575"/>
        <end position="586"/>
    </location>
</feature>
<dbReference type="AlphaFoldDB" id="A0A2A6C931"/>
<reference evidence="3" key="1">
    <citation type="journal article" date="2008" name="Nat. Genet.">
        <title>The Pristionchus pacificus genome provides a unique perspective on nematode lifestyle and parasitism.</title>
        <authorList>
            <person name="Dieterich C."/>
            <person name="Clifton S.W."/>
            <person name="Schuster L.N."/>
            <person name="Chinwalla A."/>
            <person name="Delehaunty K."/>
            <person name="Dinkelacker I."/>
            <person name="Fulton L."/>
            <person name="Fulton R."/>
            <person name="Godfrey J."/>
            <person name="Minx P."/>
            <person name="Mitreva M."/>
            <person name="Roeseler W."/>
            <person name="Tian H."/>
            <person name="Witte H."/>
            <person name="Yang S.P."/>
            <person name="Wilson R.K."/>
            <person name="Sommer R.J."/>
        </authorList>
    </citation>
    <scope>NUCLEOTIDE SEQUENCE [LARGE SCALE GENOMIC DNA]</scope>
    <source>
        <strain evidence="3">PS312</strain>
    </source>
</reference>
<proteinExistence type="predicted"/>
<accession>A0A2A6C931</accession>
<dbReference type="EnsemblMetazoa" id="PPA18247.1">
    <property type="protein sequence ID" value="PPA18247.1"/>
    <property type="gene ID" value="WBGene00107801"/>
</dbReference>